<evidence type="ECO:0000256" key="5">
    <source>
        <dbReference type="ARBA" id="ARBA00023136"/>
    </source>
</evidence>
<organism evidence="8 9">
    <name type="scientific">Candidatus Enterococcus moelleringii</name>
    <dbReference type="NCBI Taxonomy" id="2815325"/>
    <lineage>
        <taxon>Bacteria</taxon>
        <taxon>Bacillati</taxon>
        <taxon>Bacillota</taxon>
        <taxon>Bacilli</taxon>
        <taxon>Lactobacillales</taxon>
        <taxon>Enterococcaceae</taxon>
        <taxon>Enterococcus</taxon>
    </lineage>
</organism>
<feature type="transmembrane region" description="Helical" evidence="6">
    <location>
        <begin position="90"/>
        <end position="110"/>
    </location>
</feature>
<accession>A0ABS3L9D6</accession>
<evidence type="ECO:0000256" key="3">
    <source>
        <dbReference type="ARBA" id="ARBA00022692"/>
    </source>
</evidence>
<dbReference type="InterPro" id="IPR035906">
    <property type="entry name" value="MetI-like_sf"/>
</dbReference>
<feature type="transmembrane region" description="Helical" evidence="6">
    <location>
        <begin position="185"/>
        <end position="208"/>
    </location>
</feature>
<dbReference type="Gene3D" id="1.10.3720.10">
    <property type="entry name" value="MetI-like"/>
    <property type="match status" value="1"/>
</dbReference>
<feature type="domain" description="ABC transmembrane type-1" evidence="7">
    <location>
        <begin position="25"/>
        <end position="204"/>
    </location>
</feature>
<evidence type="ECO:0000256" key="4">
    <source>
        <dbReference type="ARBA" id="ARBA00022989"/>
    </source>
</evidence>
<keyword evidence="5 6" id="KW-0472">Membrane</keyword>
<reference evidence="8 9" key="1">
    <citation type="submission" date="2021-03" db="EMBL/GenBank/DDBJ databases">
        <title>Enterococcal diversity collection.</title>
        <authorList>
            <person name="Gilmore M.S."/>
            <person name="Schwartzman J."/>
            <person name="Van Tyne D."/>
            <person name="Martin M."/>
            <person name="Earl A.M."/>
            <person name="Manson A.L."/>
            <person name="Straub T."/>
            <person name="Salamzade R."/>
            <person name="Saavedra J."/>
            <person name="Lebreton F."/>
            <person name="Prichula J."/>
            <person name="Schaufler K."/>
            <person name="Gaca A."/>
            <person name="Sgardioli B."/>
            <person name="Wagenaar J."/>
            <person name="Strong T."/>
        </authorList>
    </citation>
    <scope>NUCLEOTIDE SEQUENCE [LARGE SCALE GENOMIC DNA]</scope>
    <source>
        <strain evidence="8 9">669A</strain>
    </source>
</reference>
<comment type="subcellular location">
    <subcellularLocation>
        <location evidence="6">Cell membrane</location>
        <topology evidence="6">Multi-pass membrane protein</topology>
    </subcellularLocation>
    <subcellularLocation>
        <location evidence="1">Membrane</location>
        <topology evidence="1">Multi-pass membrane protein</topology>
    </subcellularLocation>
</comment>
<dbReference type="RefSeq" id="WP_207672653.1">
    <property type="nucleotide sequence ID" value="NZ_JAFREM010000010.1"/>
</dbReference>
<keyword evidence="4 6" id="KW-1133">Transmembrane helix</keyword>
<comment type="similarity">
    <text evidence="6">Belongs to the binding-protein-dependent transport system permease family.</text>
</comment>
<evidence type="ECO:0000259" key="7">
    <source>
        <dbReference type="PROSITE" id="PS50928"/>
    </source>
</evidence>
<dbReference type="PANTHER" id="PTHR30177">
    <property type="entry name" value="GLYCINE BETAINE/L-PROLINE TRANSPORT SYSTEM PERMEASE PROTEIN PROW"/>
    <property type="match status" value="1"/>
</dbReference>
<evidence type="ECO:0000313" key="9">
    <source>
        <dbReference type="Proteomes" id="UP000664601"/>
    </source>
</evidence>
<protein>
    <submittedName>
        <fullName evidence="8">ABC transporter permease</fullName>
    </submittedName>
</protein>
<keyword evidence="3 6" id="KW-0812">Transmembrane</keyword>
<keyword evidence="2 6" id="KW-0813">Transport</keyword>
<dbReference type="EMBL" id="JAFREM010000010">
    <property type="protein sequence ID" value="MBO1305715.1"/>
    <property type="molecule type" value="Genomic_DNA"/>
</dbReference>
<comment type="caution">
    <text evidence="8">The sequence shown here is derived from an EMBL/GenBank/DDBJ whole genome shotgun (WGS) entry which is preliminary data.</text>
</comment>
<dbReference type="PROSITE" id="PS50928">
    <property type="entry name" value="ABC_TM1"/>
    <property type="match status" value="1"/>
</dbReference>
<proteinExistence type="inferred from homology"/>
<sequence>MEGFSVIQEIMTYFQNSMNQYIGLLMTHLLISFKALFWATIIGLPLGYLSFRVKILAELFQTGSQLLRIIPSLAVLFILIPLVGVGEFPALIALTFLAIPAILINTALGFHEVPVITKEVARGIGMNQKQLFRRIEVPLAMPYILNGLKLALVEILASATLATYIGAGGLGTLIFTGLGLYRMDLLLIGGGTVTLLSLISIALFDFIIRKVQKNHV</sequence>
<evidence type="ECO:0000256" key="6">
    <source>
        <dbReference type="RuleBase" id="RU363032"/>
    </source>
</evidence>
<keyword evidence="9" id="KW-1185">Reference proteome</keyword>
<dbReference type="SUPFAM" id="SSF161098">
    <property type="entry name" value="MetI-like"/>
    <property type="match status" value="1"/>
</dbReference>
<dbReference type="InterPro" id="IPR051204">
    <property type="entry name" value="ABC_transp_perm/SBD"/>
</dbReference>
<dbReference type="Pfam" id="PF00528">
    <property type="entry name" value="BPD_transp_1"/>
    <property type="match status" value="1"/>
</dbReference>
<name>A0ABS3L9D6_9ENTE</name>
<dbReference type="Proteomes" id="UP000664601">
    <property type="component" value="Unassembled WGS sequence"/>
</dbReference>
<feature type="transmembrane region" description="Helical" evidence="6">
    <location>
        <begin position="21"/>
        <end position="46"/>
    </location>
</feature>
<gene>
    <name evidence="8" type="ORF">JZO70_06070</name>
</gene>
<evidence type="ECO:0000256" key="2">
    <source>
        <dbReference type="ARBA" id="ARBA00022448"/>
    </source>
</evidence>
<feature type="transmembrane region" description="Helical" evidence="6">
    <location>
        <begin position="66"/>
        <end position="84"/>
    </location>
</feature>
<dbReference type="InterPro" id="IPR000515">
    <property type="entry name" value="MetI-like"/>
</dbReference>
<dbReference type="CDD" id="cd06261">
    <property type="entry name" value="TM_PBP2"/>
    <property type="match status" value="1"/>
</dbReference>
<evidence type="ECO:0000313" key="8">
    <source>
        <dbReference type="EMBL" id="MBO1305715.1"/>
    </source>
</evidence>
<evidence type="ECO:0000256" key="1">
    <source>
        <dbReference type="ARBA" id="ARBA00004141"/>
    </source>
</evidence>
<dbReference type="PANTHER" id="PTHR30177:SF4">
    <property type="entry name" value="OSMOPROTECTANT IMPORT PERMEASE PROTEIN OSMW"/>
    <property type="match status" value="1"/>
</dbReference>